<feature type="compositionally biased region" description="Polar residues" evidence="6">
    <location>
        <begin position="970"/>
        <end position="995"/>
    </location>
</feature>
<feature type="region of interest" description="Disordered" evidence="6">
    <location>
        <begin position="1580"/>
        <end position="1601"/>
    </location>
</feature>
<evidence type="ECO:0000256" key="4">
    <source>
        <dbReference type="ARBA" id="ARBA00022833"/>
    </source>
</evidence>
<keyword evidence="4" id="KW-0862">Zinc</keyword>
<evidence type="ECO:0000259" key="7">
    <source>
        <dbReference type="PROSITE" id="PS50157"/>
    </source>
</evidence>
<evidence type="ECO:0000313" key="9">
    <source>
        <dbReference type="Proteomes" id="UP001148018"/>
    </source>
</evidence>
<feature type="domain" description="C2H2-type" evidence="7">
    <location>
        <begin position="117"/>
        <end position="144"/>
    </location>
</feature>
<dbReference type="Gene3D" id="3.30.160.60">
    <property type="entry name" value="Classic Zinc Finger"/>
    <property type="match status" value="2"/>
</dbReference>
<comment type="caution">
    <text evidence="8">The sequence shown here is derived from an EMBL/GenBank/DDBJ whole genome shotgun (WGS) entry which is preliminary data.</text>
</comment>
<feature type="region of interest" description="Disordered" evidence="6">
    <location>
        <begin position="715"/>
        <end position="754"/>
    </location>
</feature>
<evidence type="ECO:0000313" key="8">
    <source>
        <dbReference type="EMBL" id="KAJ3602689.1"/>
    </source>
</evidence>
<dbReference type="PANTHER" id="PTHR47166:SF1">
    <property type="entry name" value="ZINC FINGER PROTEIN 831"/>
    <property type="match status" value="1"/>
</dbReference>
<feature type="region of interest" description="Disordered" evidence="6">
    <location>
        <begin position="489"/>
        <end position="513"/>
    </location>
</feature>
<dbReference type="SMART" id="SM00355">
    <property type="entry name" value="ZnF_C2H2"/>
    <property type="match status" value="2"/>
</dbReference>
<feature type="compositionally biased region" description="Polar residues" evidence="6">
    <location>
        <begin position="880"/>
        <end position="893"/>
    </location>
</feature>
<accession>A0A9Q0E863</accession>
<evidence type="ECO:0000256" key="1">
    <source>
        <dbReference type="ARBA" id="ARBA00022723"/>
    </source>
</evidence>
<feature type="region of interest" description="Disordered" evidence="6">
    <location>
        <begin position="1287"/>
        <end position="1347"/>
    </location>
</feature>
<dbReference type="PROSITE" id="PS50157">
    <property type="entry name" value="ZINC_FINGER_C2H2_2"/>
    <property type="match status" value="2"/>
</dbReference>
<feature type="region of interest" description="Disordered" evidence="6">
    <location>
        <begin position="545"/>
        <end position="571"/>
    </location>
</feature>
<dbReference type="EMBL" id="JANIIK010000046">
    <property type="protein sequence ID" value="KAJ3602689.1"/>
    <property type="molecule type" value="Genomic_DNA"/>
</dbReference>
<keyword evidence="1" id="KW-0479">Metal-binding</keyword>
<protein>
    <recommendedName>
        <fullName evidence="7">C2H2-type domain-containing protein</fullName>
    </recommendedName>
</protein>
<feature type="compositionally biased region" description="Low complexity" evidence="6">
    <location>
        <begin position="491"/>
        <end position="504"/>
    </location>
</feature>
<dbReference type="InterPro" id="IPR036236">
    <property type="entry name" value="Znf_C2H2_sf"/>
</dbReference>
<dbReference type="FunFam" id="3.30.160.60:FF:000710">
    <property type="entry name" value="Zinc finger protein 768"/>
    <property type="match status" value="1"/>
</dbReference>
<dbReference type="OrthoDB" id="6077919at2759"/>
<evidence type="ECO:0000256" key="6">
    <source>
        <dbReference type="SAM" id="MobiDB-lite"/>
    </source>
</evidence>
<feature type="region of interest" description="Disordered" evidence="6">
    <location>
        <begin position="309"/>
        <end position="328"/>
    </location>
</feature>
<feature type="compositionally biased region" description="Polar residues" evidence="6">
    <location>
        <begin position="597"/>
        <end position="614"/>
    </location>
</feature>
<proteinExistence type="predicted"/>
<feature type="region of interest" description="Disordered" evidence="6">
    <location>
        <begin position="1230"/>
        <end position="1259"/>
    </location>
</feature>
<name>A0A9Q0E863_9TELE</name>
<evidence type="ECO:0000256" key="5">
    <source>
        <dbReference type="PROSITE-ProRule" id="PRU00042"/>
    </source>
</evidence>
<dbReference type="PANTHER" id="PTHR47166">
    <property type="entry name" value="ZINC FINGER PROTEIN 831"/>
    <property type="match status" value="1"/>
</dbReference>
<dbReference type="PROSITE" id="PS00028">
    <property type="entry name" value="ZINC_FINGER_C2H2_1"/>
    <property type="match status" value="2"/>
</dbReference>
<evidence type="ECO:0000256" key="3">
    <source>
        <dbReference type="ARBA" id="ARBA00022771"/>
    </source>
</evidence>
<feature type="compositionally biased region" description="Basic and acidic residues" evidence="6">
    <location>
        <begin position="728"/>
        <end position="739"/>
    </location>
</feature>
<keyword evidence="3 5" id="KW-0863">Zinc-finger</keyword>
<keyword evidence="9" id="KW-1185">Reference proteome</keyword>
<sequence>METGKPQSVSALLYGGSVAVPTERKMGAWAPMTAVYIQAVPAPLPPQQLFPQARFPVSPLCEPATPRLDVPPLYTKDILPFLTVHIAGGLQPLRQELSLATAAPLALVVRPKSAGKHVCPHCSRDCMKPSVLEKHLRCHTGERPYPCATCRVSFKTQSNLYKHKRTQAHARLSSESEHGVNSSVGSQESLCGSSMCSLSLDSQVEEESGNPVGEVRAFCTARLIERAHCGERPGADPEQGPTEDLVQRKIDLSTRTQKTEAIRSTGLAKEEVKGKEGETKKLYSVMPNRHLPLQRQEATLIFKEWEGSTLRGKPQSHESTDSGFSESTDHNMDALPECILEPHQRAVVAGLSQNGTGPRDRVSVQEQRSLEEHISKLISENSVVVEDKQLENMRPRKTMLSKQGSIDLPMPYTYKDSFHFDMRNNPTPNTGLHGHRRPVLQSSLQPRYSASTEQAPLTRSSSLPYSITLLTPEQSNHSFSHPRDEVNLIRSGSSGSLGSTAVSGKSVDRQVPSHHPLVRQTAVDCNHAAEGPILANSSAERPLINSDLSCDGGGGDDICGEQSDRKRPRKKAQKFTYNKWYAYKGGTFKKLYSTTKRSNGTTSAAKDPSPSSLEHSAVESAKSLSGEHSNGRTSRSAVTIRHPSCLLPHSPPLLGIELDPKTRGVHQACSSPRPPALLGHVSMSTLRVSLNRSSENHSTDIIIGRPVERLASIQKHNDSILPPQRADIPSDRKKQRTDDSAVLNPPQMEADSRTLNELSSSVTDPFPTQNTDVHQICQPRGGLLPQHISVSNEQTSVKPPASVSLPPPTKTSFLPKYQLKLPTATEANSAPSPHTLKMSKRNNGCGFATSVSSSSDNQPSIVTSTPSGNECTLQPWVLSGNPQNTEETNSTETVKQCESLATGVNHVALAVSQRHCTTITTATATMRVRHKELCSPTVIQTSPFKPVMAPHTSQWLSRPVLQNQSTVTLTTEGQNGPSASLSPSDTTFTTFSQGRRPNLSHMHPLHTLPSLGQLNRANLVSAGHKVADLPFQILPFDPGQLDPVQKVFHVQTADLQICLQIISDEQLALIEPRMEKQADTSENWKKKQIQALDSIVPLASVTDMVNMELLPSSDRQYTKFNSEGQTDVSQAQVSGNANISWSIQPPIQPHSESNHNTAVVKPDRRITLGESDHSSSVGLAAKEMGDVTPLFPGKLLQGECSGSKQFPLIQRTVTFNVETAKLNERVCAHTASQGGEARPLPQQGSGDLGSGDLVDPGPGHSATCLQPGCSPGVPLIHSSSSHNMTLCDTPAGLARPQPSGTHGSSSLVGALRSKGCRSSHGPPDGIGPGPKQKSRGPGESQQCVEEVEENTLAVAWRAQGLPALPRSQTRRGMSAGRAARPTNGASLSHLMLAGGVVVSESNPLHVQAPPLHQNPIATPDMTSKPAPSARDTVSAAIHAALTHSSDICCPTTQSPLSAMEPSPWDHLPEPPQMTPPAHTPNNSNSSSSAARMEEDEQVRLSKSCTYTELKSTVEGGGPTQEHVAYCGDPLREEGEDFPGSRYHHHQQEQEDVVLSEAHLGGHPFTEGSSITNVWPLLPNCQGYQQDSSSDDDDEGKLIIEL</sequence>
<feature type="domain" description="C2H2-type" evidence="7">
    <location>
        <begin position="145"/>
        <end position="174"/>
    </location>
</feature>
<feature type="compositionally biased region" description="Low complexity" evidence="6">
    <location>
        <begin position="1240"/>
        <end position="1259"/>
    </location>
</feature>
<feature type="region of interest" description="Disordered" evidence="6">
    <location>
        <begin position="970"/>
        <end position="1003"/>
    </location>
</feature>
<feature type="compositionally biased region" description="Polar residues" evidence="6">
    <location>
        <begin position="849"/>
        <end position="872"/>
    </location>
</feature>
<feature type="region of interest" description="Disordered" evidence="6">
    <location>
        <begin position="824"/>
        <end position="893"/>
    </location>
</feature>
<dbReference type="InterPro" id="IPR013087">
    <property type="entry name" value="Znf_C2H2_type"/>
</dbReference>
<dbReference type="GO" id="GO:0008270">
    <property type="term" value="F:zinc ion binding"/>
    <property type="evidence" value="ECO:0007669"/>
    <property type="project" value="UniProtKB-KW"/>
</dbReference>
<evidence type="ECO:0000256" key="2">
    <source>
        <dbReference type="ARBA" id="ARBA00022737"/>
    </source>
</evidence>
<feature type="compositionally biased region" description="Polar residues" evidence="6">
    <location>
        <begin position="622"/>
        <end position="637"/>
    </location>
</feature>
<feature type="compositionally biased region" description="Pro residues" evidence="6">
    <location>
        <begin position="1469"/>
        <end position="1478"/>
    </location>
</feature>
<reference evidence="8" key="1">
    <citation type="submission" date="2022-07" db="EMBL/GenBank/DDBJ databases">
        <title>Chromosome-level genome of Muraenolepis orangiensis.</title>
        <authorList>
            <person name="Kim J."/>
        </authorList>
    </citation>
    <scope>NUCLEOTIDE SEQUENCE</scope>
    <source>
        <strain evidence="8">KU_S4_2022</strain>
        <tissue evidence="8">Muscle</tissue>
    </source>
</reference>
<feature type="region of interest" description="Disordered" evidence="6">
    <location>
        <begin position="1452"/>
        <end position="1500"/>
    </location>
</feature>
<organism evidence="8 9">
    <name type="scientific">Muraenolepis orangiensis</name>
    <name type="common">Patagonian moray cod</name>
    <dbReference type="NCBI Taxonomy" id="630683"/>
    <lineage>
        <taxon>Eukaryota</taxon>
        <taxon>Metazoa</taxon>
        <taxon>Chordata</taxon>
        <taxon>Craniata</taxon>
        <taxon>Vertebrata</taxon>
        <taxon>Euteleostomi</taxon>
        <taxon>Actinopterygii</taxon>
        <taxon>Neopterygii</taxon>
        <taxon>Teleostei</taxon>
        <taxon>Neoteleostei</taxon>
        <taxon>Acanthomorphata</taxon>
        <taxon>Zeiogadaria</taxon>
        <taxon>Gadariae</taxon>
        <taxon>Gadiformes</taxon>
        <taxon>Muraenolepidoidei</taxon>
        <taxon>Muraenolepididae</taxon>
        <taxon>Muraenolepis</taxon>
    </lineage>
</organism>
<gene>
    <name evidence="8" type="ORF">NHX12_030438</name>
</gene>
<dbReference type="SUPFAM" id="SSF57667">
    <property type="entry name" value="beta-beta-alpha zinc fingers"/>
    <property type="match status" value="1"/>
</dbReference>
<dbReference type="Proteomes" id="UP001148018">
    <property type="component" value="Unassembled WGS sequence"/>
</dbReference>
<feature type="region of interest" description="Disordered" evidence="6">
    <location>
        <begin position="597"/>
        <end position="637"/>
    </location>
</feature>
<keyword evidence="2" id="KW-0677">Repeat</keyword>
<feature type="compositionally biased region" description="Polar residues" evidence="6">
    <location>
        <begin position="1298"/>
        <end position="1307"/>
    </location>
</feature>